<dbReference type="InterPro" id="IPR036397">
    <property type="entry name" value="RNaseH_sf"/>
</dbReference>
<dbReference type="PANTHER" id="PTHR12124:SF47">
    <property type="entry name" value="EXOSOME COMPONENT 10"/>
    <property type="match status" value="1"/>
</dbReference>
<dbReference type="InterPro" id="IPR012337">
    <property type="entry name" value="RNaseH-like_sf"/>
</dbReference>
<evidence type="ECO:0000259" key="1">
    <source>
        <dbReference type="SMART" id="SM00474"/>
    </source>
</evidence>
<reference evidence="2" key="1">
    <citation type="journal article" date="2020" name="mSystems">
        <title>Genome- and Community-Level Interaction Insights into Carbon Utilization and Element Cycling Functions of Hydrothermarchaeota in Hydrothermal Sediment.</title>
        <authorList>
            <person name="Zhou Z."/>
            <person name="Liu Y."/>
            <person name="Xu W."/>
            <person name="Pan J."/>
            <person name="Luo Z.H."/>
            <person name="Li M."/>
        </authorList>
    </citation>
    <scope>NUCLEOTIDE SEQUENCE [LARGE SCALE GENOMIC DNA]</scope>
    <source>
        <strain evidence="2">SpSt-573</strain>
    </source>
</reference>
<feature type="domain" description="3'-5' exonuclease" evidence="1">
    <location>
        <begin position="9"/>
        <end position="176"/>
    </location>
</feature>
<dbReference type="GO" id="GO:0003727">
    <property type="term" value="F:single-stranded RNA binding"/>
    <property type="evidence" value="ECO:0007669"/>
    <property type="project" value="TreeGrafter"/>
</dbReference>
<dbReference type="Gene3D" id="3.30.420.10">
    <property type="entry name" value="Ribonuclease H-like superfamily/Ribonuclease H"/>
    <property type="match status" value="1"/>
</dbReference>
<sequence>MVALSLPPPVWVATQAGLRQIAQELLHYRQVAVDTESNGLHAYQEQVCLIQFSTEETDYLVDPLALDDLSALAPIFADPGIEKIFHAAEYDILCLKRDFGFQFENLFDTMLAARILGKPQLGLGALLEEDFGIHLDKKYQRSNWARRPLPEVMRSYARLDSHYLIALRNHLHAQLAEKGLLGLAVEDFRHLALIPPAPLETEPPNCWRVAGRA</sequence>
<dbReference type="SUPFAM" id="SSF53098">
    <property type="entry name" value="Ribonuclease H-like"/>
    <property type="match status" value="1"/>
</dbReference>
<organism evidence="2">
    <name type="scientific">Anaerolinea thermolimosa</name>
    <dbReference type="NCBI Taxonomy" id="229919"/>
    <lineage>
        <taxon>Bacteria</taxon>
        <taxon>Bacillati</taxon>
        <taxon>Chloroflexota</taxon>
        <taxon>Anaerolineae</taxon>
        <taxon>Anaerolineales</taxon>
        <taxon>Anaerolineaceae</taxon>
        <taxon>Anaerolinea</taxon>
    </lineage>
</organism>
<dbReference type="GO" id="GO:0071044">
    <property type="term" value="P:histone mRNA catabolic process"/>
    <property type="evidence" value="ECO:0007669"/>
    <property type="project" value="TreeGrafter"/>
</dbReference>
<dbReference type="AlphaFoldDB" id="A0A7C4KFH6"/>
<protein>
    <submittedName>
        <fullName evidence="2">Ribonuclease D</fullName>
    </submittedName>
</protein>
<dbReference type="PANTHER" id="PTHR12124">
    <property type="entry name" value="POLYMYOSITIS/SCLERODERMA AUTOANTIGEN-RELATED"/>
    <property type="match status" value="1"/>
</dbReference>
<dbReference type="GO" id="GO:0000175">
    <property type="term" value="F:3'-5'-RNA exonuclease activity"/>
    <property type="evidence" value="ECO:0007669"/>
    <property type="project" value="InterPro"/>
</dbReference>
<comment type="caution">
    <text evidence="2">The sequence shown here is derived from an EMBL/GenBank/DDBJ whole genome shotgun (WGS) entry which is preliminary data.</text>
</comment>
<name>A0A7C4KFH6_9CHLR</name>
<dbReference type="Pfam" id="PF01612">
    <property type="entry name" value="DNA_pol_A_exo1"/>
    <property type="match status" value="1"/>
</dbReference>
<dbReference type="CDD" id="cd06142">
    <property type="entry name" value="RNaseD_exo"/>
    <property type="match status" value="1"/>
</dbReference>
<proteinExistence type="predicted"/>
<dbReference type="SMART" id="SM00474">
    <property type="entry name" value="35EXOc"/>
    <property type="match status" value="1"/>
</dbReference>
<dbReference type="GO" id="GO:0071051">
    <property type="term" value="P:poly(A)-dependent snoRNA 3'-end processing"/>
    <property type="evidence" value="ECO:0007669"/>
    <property type="project" value="TreeGrafter"/>
</dbReference>
<dbReference type="EMBL" id="DSYK01000072">
    <property type="protein sequence ID" value="HGS20495.1"/>
    <property type="molecule type" value="Genomic_DNA"/>
</dbReference>
<accession>A0A7C4KFH6</accession>
<gene>
    <name evidence="2" type="ORF">ENT37_01340</name>
</gene>
<dbReference type="InterPro" id="IPR002562">
    <property type="entry name" value="3'-5'_exonuclease_dom"/>
</dbReference>
<dbReference type="GO" id="GO:0000467">
    <property type="term" value="P:exonucleolytic trimming to generate mature 3'-end of 5.8S rRNA from tricistronic rRNA transcript (SSU-rRNA, 5.8S rRNA, LSU-rRNA)"/>
    <property type="evidence" value="ECO:0007669"/>
    <property type="project" value="InterPro"/>
</dbReference>
<evidence type="ECO:0000313" key="2">
    <source>
        <dbReference type="EMBL" id="HGS20495.1"/>
    </source>
</evidence>
<dbReference type="InterPro" id="IPR045092">
    <property type="entry name" value="Rrp6-like"/>
</dbReference>